<feature type="compositionally biased region" description="Basic residues" evidence="1">
    <location>
        <begin position="97"/>
        <end position="106"/>
    </location>
</feature>
<name>A0AAW2YN88_9EUKA</name>
<accession>A0AAW2YN88</accession>
<feature type="compositionally biased region" description="Polar residues" evidence="1">
    <location>
        <begin position="14"/>
        <end position="49"/>
    </location>
</feature>
<dbReference type="EMBL" id="JAOPGA020000471">
    <property type="protein sequence ID" value="KAL0478848.1"/>
    <property type="molecule type" value="Genomic_DNA"/>
</dbReference>
<feature type="compositionally biased region" description="Basic and acidic residues" evidence="1">
    <location>
        <begin position="1"/>
        <end position="11"/>
    </location>
</feature>
<evidence type="ECO:0000256" key="1">
    <source>
        <dbReference type="SAM" id="MobiDB-lite"/>
    </source>
</evidence>
<dbReference type="AlphaFoldDB" id="A0AAW2YN88"/>
<evidence type="ECO:0000313" key="2">
    <source>
        <dbReference type="EMBL" id="KAL0478848.1"/>
    </source>
</evidence>
<gene>
    <name evidence="2" type="ORF">AKO1_008244</name>
</gene>
<reference evidence="2 3" key="1">
    <citation type="submission" date="2024-03" db="EMBL/GenBank/DDBJ databases">
        <title>The Acrasis kona genome and developmental transcriptomes reveal deep origins of eukaryotic multicellular pathways.</title>
        <authorList>
            <person name="Sheikh S."/>
            <person name="Fu C.-J."/>
            <person name="Brown M.W."/>
            <person name="Baldauf S.L."/>
        </authorList>
    </citation>
    <scope>NUCLEOTIDE SEQUENCE [LARGE SCALE GENOMIC DNA]</scope>
    <source>
        <strain evidence="2 3">ATCC MYA-3509</strain>
    </source>
</reference>
<organism evidence="2 3">
    <name type="scientific">Acrasis kona</name>
    <dbReference type="NCBI Taxonomy" id="1008807"/>
    <lineage>
        <taxon>Eukaryota</taxon>
        <taxon>Discoba</taxon>
        <taxon>Heterolobosea</taxon>
        <taxon>Tetramitia</taxon>
        <taxon>Eutetramitia</taxon>
        <taxon>Acrasidae</taxon>
        <taxon>Acrasis</taxon>
    </lineage>
</organism>
<evidence type="ECO:0000313" key="3">
    <source>
        <dbReference type="Proteomes" id="UP001431209"/>
    </source>
</evidence>
<sequence length="337" mass="38138">MSTPKESKELNTAEPIQSKAQPQPIKQSPKSILVHTTTHNQSTPNRIENKTLNQTHQSKVGNASQPTTQNSKSVITSYNLLSSPASRPIDQQPHTPTNRHVRKSSHSHSPNNRSNQQYINTQKDHVTPPRHITTSQQPLTTITKHSIEHDNQSPSRRVNPIYTPNMSNQSPSPSIQSRYYKTPPRRIISPTPTSPTSSLIKQLRSETFGATQIEIIRTFLSQLQVTIKSAYLIEIIHCIQMESNKLIALQLLIESNKHASLDGHDIVRLLQEFQMTSRKREVLVLLFRDVNKPPMNLSVTASVPQIINQLPMQSHKLEALHIMSPYIIDKDSDWIEA</sequence>
<protein>
    <submittedName>
        <fullName evidence="2">Uncharacterized protein</fullName>
    </submittedName>
</protein>
<comment type="caution">
    <text evidence="2">The sequence shown here is derived from an EMBL/GenBank/DDBJ whole genome shotgun (WGS) entry which is preliminary data.</text>
</comment>
<feature type="region of interest" description="Disordered" evidence="1">
    <location>
        <begin position="1"/>
        <end position="49"/>
    </location>
</feature>
<feature type="region of interest" description="Disordered" evidence="1">
    <location>
        <begin position="145"/>
        <end position="177"/>
    </location>
</feature>
<feature type="non-terminal residue" evidence="2">
    <location>
        <position position="337"/>
    </location>
</feature>
<feature type="region of interest" description="Disordered" evidence="1">
    <location>
        <begin position="83"/>
        <end position="116"/>
    </location>
</feature>
<proteinExistence type="predicted"/>
<feature type="compositionally biased region" description="Polar residues" evidence="1">
    <location>
        <begin position="152"/>
        <end position="177"/>
    </location>
</feature>
<keyword evidence="3" id="KW-1185">Reference proteome</keyword>
<dbReference type="Proteomes" id="UP001431209">
    <property type="component" value="Unassembled WGS sequence"/>
</dbReference>